<dbReference type="Gene3D" id="3.30.200.20">
    <property type="entry name" value="Phosphorylase Kinase, domain 1"/>
    <property type="match status" value="1"/>
</dbReference>
<feature type="region of interest" description="Disordered" evidence="13">
    <location>
        <begin position="690"/>
        <end position="740"/>
    </location>
</feature>
<reference evidence="15 16" key="1">
    <citation type="journal article" date="2023" name="Genes (Basel)">
        <title>Chromosome-Level Genome Assembly and Circadian Gene Repertoire of the Patagonia Blennie Eleginops maclovinus-The Closest Ancestral Proxy of Antarctic Cryonotothenioids.</title>
        <authorList>
            <person name="Cheng C.C."/>
            <person name="Rivera-Colon A.G."/>
            <person name="Minhas B.F."/>
            <person name="Wilson L."/>
            <person name="Rayamajhi N."/>
            <person name="Vargas-Chacoff L."/>
            <person name="Catchen J.M."/>
        </authorList>
    </citation>
    <scope>NUCLEOTIDE SEQUENCE [LARGE SCALE GENOMIC DNA]</scope>
    <source>
        <strain evidence="15">JMC-PN-2008</strain>
    </source>
</reference>
<feature type="compositionally biased region" description="Polar residues" evidence="13">
    <location>
        <begin position="2257"/>
        <end position="2273"/>
    </location>
</feature>
<keyword evidence="4" id="KW-0963">Cytoplasm</keyword>
<dbReference type="InterPro" id="IPR011009">
    <property type="entry name" value="Kinase-like_dom_sf"/>
</dbReference>
<gene>
    <name evidence="15" type="ORF">PBY51_013180</name>
</gene>
<dbReference type="FunFam" id="3.30.200.20:FF:000494">
    <property type="entry name" value="serine/threonine-protein kinase WNK2 isoform X2"/>
    <property type="match status" value="1"/>
</dbReference>
<feature type="compositionally biased region" description="Basic residues" evidence="13">
    <location>
        <begin position="1913"/>
        <end position="1922"/>
    </location>
</feature>
<sequence>MESADESSKDPPLGSTFSSAPNLDLDINANGRVIYQNGTDLNVNNIQIAALRGASDPSAYPSTDYRALVRQRFIRRSLWLSDSEEQQPVDTPEPVNSCPVLNIDLRTIVDRTRSRVLQGARLGLQETSSTESHVGQKDSASESADEEKRNRSEAMPKVEVAPSDISGKAGSDENEEEPGMKAVSTSPGGRFLKFDIELGRGSFKTVYKGLDTDTWVEVAWCELQERKLSKVERQRFKEEAEMLKALQHPNIVRFYDFWESPVKGKKCIVLVTELMTSGTLKTYLKRFKVMKPKVLRSWCRQILKGLHFLHTRTPPIIHRDLKCDNIFITGPTGSVKIGDLGLATLKRASFAKSVIGTPEFMAPEMYEEHYDEAVDVYAFGMCMLEMATSEYPYSECQNAAQIYRKVTSGVKPASYSKVSDPEIKEIIGECICHRWEERYSIKDLLNHAFFAEDTGVRVELNEDDDGKKASIALKLWVEDTKKLKGKYKETGAIEFSFDLANEVPEVVAQEMVESGFFLECDVKIVGKSIRDRVAIIKWKRERTVSAAVKKPQPNLLTVPGPAVPQAAILATTDGEEQEVEQQTLVCSVPVNPSTTSDSGVGPAMQLDDLNNQQSSSNQSLPEPISTAQMVYSPPALVDPHHQGPYQQPTAQASQENYTQTSSQLRQGAYQQTTDQLHSGAYHQPAAQLHQGPYESQTTSSAPATPAPTVHQSRQTAQSFPAADPNPQPQLTTQPTQEQCKVQPAAVLPQLLSAEQPTPHLSPADIPTSFPQSVSSTPPLLLPLQISTQFSSPCPFQIGCLKPSFFPPPLLPCAYRSCGPLMSSSHYSPLIHHPSLTLTSHAALSSLGSPQTPLSTPQHIPNSALPIPLLAMAMSSAVPQQQGGPPLSQTNFSFHTTHTLPLSQVQPIPYSAPYPEQELVQPPVQVQMIPPQGNVALVRPGMPAVQTPLWESGVDAETSTAVQDKQTNDPTVSASASILATALVEIQSQTPALVPAQNQPQLPVSDQAEVMPQTMDSTFVIDPTSVPIQDPTSVQTKAQIQAPLSVSDLTFESPKDLSISLAPAPVAASVPAAVLQPAGTQTAGSVSESASVATTQQNLESTSASGTLQQESFLEDVLQDKPISIPNYAYDSLNSDVASGRETSDGYDSLASVGKGDGKPRKHHRKSARTRSRQEKTSKPKLSMLNVCNTGDKMVECQLETHNHKMVTFKFDLDGDAPEEIATYMVENGFILLIEKEIFIDQLKDIVDKAEDMLNEDIEGERASALSCSPEQGQIFEGLVGEPGAHQPVYQQNVLHTGKRWFIICPVEETPTSSQETPSDGTVTQSPGSSTTTQPADSVTAKPREEGSSSTMSGGSGGFTYDVYGFCSPPIMSNTDPLFLATLSPPVSAPPTLQSVTSGVPAGSLVQPSVHQAQPAKAQTLPPSSPHTSFPIDESRGSPLESVSPIHATLQMPDLSCAAAMADEVPCCSLVMPLSLDVSGLQAVPSLAPLPLQEPCSAKDPPSVSYASAARSERPQQPVVLHQPFSSIGGSKMSSVPQSPAPSQHGAGHGESDGEGRLGRGGFVDSTIKTLDEKLRNLLYQEYAPMYPSGSAAETPGSCTEYIQSPPGPDSAAGGSGNSTPGPIGEGRYRGGEQLPQIPERMDSLSTLSDSAVCASLSRRHVPHSTSCSGTRGRFKIISVPPEVANRRDVKQRSWSSAASPAHPVGYNEDYIQAEALSESTTIGRFSVVSTEDDMTQRTRCSRYSAPPDFYLDTPPSIAKRESLPRAVTSNSVAVDVTVHARFLSSDSGAESSPAKRAPATPSQHTRSERRGSDLMKRAVAFLRRSGRSSSVQSSDSPSRHGGMQGSAYASSDNDSEMEDSDMKTELQRLREKHLREISELQAHQRGEVELLYCRLGKAPPPGLGLSHVAPPAGRRKKSNKHRLKPGKLLSPLVQQFRNVTNKSSDSSRTVVATGTSEPAVSLNGSPAKGSFPTQGRARSCTSHLPSSTPEPVQTQQPCSLKGSLSSDNIYGGLQGDGTGTQAPPGQGWSNNPQTSERVTYKSSSKPRARFLSGPVSLSIWTTLKRLCLGKERGSRSGAGPGAFNPTQQPPSGATPPSHQPVTGLAQAQANNSNNKTATYTGLSISADENNLSEDLQRLMEDWAQEVLIVTHRPRTNSLSISGQQLWNQVVHRTHGQLTSASDVSWTAPAPEACSASLSWPDSTESTIINSPSTGPHGSCQLRSPAAFRAVSSPLSVSQWPGLLFPLPSGAFAFPAVRSSQDAPSPTSDPSYQTPDPKARTL</sequence>
<keyword evidence="6" id="KW-0597">Phosphoprotein</keyword>
<feature type="region of interest" description="Disordered" evidence="13">
    <location>
        <begin position="2071"/>
        <end position="2102"/>
    </location>
</feature>
<protein>
    <recommendedName>
        <fullName evidence="3">non-specific serine/threonine protein kinase</fullName>
        <ecNumber evidence="3">2.7.11.1</ecNumber>
    </recommendedName>
</protein>
<evidence type="ECO:0000256" key="2">
    <source>
        <dbReference type="ARBA" id="ARBA00004496"/>
    </source>
</evidence>
<evidence type="ECO:0000256" key="4">
    <source>
        <dbReference type="ARBA" id="ARBA00022490"/>
    </source>
</evidence>
<evidence type="ECO:0000256" key="6">
    <source>
        <dbReference type="ARBA" id="ARBA00022553"/>
    </source>
</evidence>
<evidence type="ECO:0000256" key="13">
    <source>
        <dbReference type="SAM" id="MobiDB-lite"/>
    </source>
</evidence>
<keyword evidence="8" id="KW-0547">Nucleotide-binding</keyword>
<accession>A0AAN7Y5L8</accession>
<dbReference type="SUPFAM" id="SSF56112">
    <property type="entry name" value="Protein kinase-like (PK-like)"/>
    <property type="match status" value="1"/>
</dbReference>
<feature type="region of interest" description="Disordered" evidence="13">
    <location>
        <begin position="1309"/>
        <end position="1354"/>
    </location>
</feature>
<keyword evidence="7" id="KW-0808">Transferase</keyword>
<evidence type="ECO:0000256" key="7">
    <source>
        <dbReference type="ARBA" id="ARBA00022679"/>
    </source>
</evidence>
<keyword evidence="10" id="KW-0067">ATP-binding</keyword>
<dbReference type="PROSITE" id="PS50011">
    <property type="entry name" value="PROTEIN_KINASE_DOM"/>
    <property type="match status" value="1"/>
</dbReference>
<feature type="compositionally biased region" description="Low complexity" evidence="13">
    <location>
        <begin position="695"/>
        <end position="708"/>
    </location>
</feature>
<feature type="compositionally biased region" description="Polar residues" evidence="13">
    <location>
        <begin position="2084"/>
        <end position="2102"/>
    </location>
</feature>
<feature type="region of interest" description="Disordered" evidence="13">
    <location>
        <begin position="634"/>
        <end position="677"/>
    </location>
</feature>
<evidence type="ECO:0000259" key="14">
    <source>
        <dbReference type="PROSITE" id="PS50011"/>
    </source>
</evidence>
<feature type="compositionally biased region" description="Low complexity" evidence="13">
    <location>
        <begin position="728"/>
        <end position="738"/>
    </location>
</feature>
<dbReference type="Proteomes" id="UP001346869">
    <property type="component" value="Unassembled WGS sequence"/>
</dbReference>
<feature type="region of interest" description="Disordered" evidence="13">
    <location>
        <begin position="1493"/>
        <end position="1560"/>
    </location>
</feature>
<dbReference type="Pfam" id="PF24889">
    <property type="entry name" value="CCTL2_WNK"/>
    <property type="match status" value="1"/>
</dbReference>
<feature type="region of interest" description="Disordered" evidence="13">
    <location>
        <begin position="1415"/>
        <end position="1439"/>
    </location>
</feature>
<organism evidence="15 16">
    <name type="scientific">Eleginops maclovinus</name>
    <name type="common">Patagonian blennie</name>
    <name type="synonym">Eleginus maclovinus</name>
    <dbReference type="NCBI Taxonomy" id="56733"/>
    <lineage>
        <taxon>Eukaryota</taxon>
        <taxon>Metazoa</taxon>
        <taxon>Chordata</taxon>
        <taxon>Craniata</taxon>
        <taxon>Vertebrata</taxon>
        <taxon>Euteleostomi</taxon>
        <taxon>Actinopterygii</taxon>
        <taxon>Neopterygii</taxon>
        <taxon>Teleostei</taxon>
        <taxon>Neoteleostei</taxon>
        <taxon>Acanthomorphata</taxon>
        <taxon>Eupercaria</taxon>
        <taxon>Perciformes</taxon>
        <taxon>Notothenioidei</taxon>
        <taxon>Eleginopidae</taxon>
        <taxon>Eleginops</taxon>
    </lineage>
</organism>
<evidence type="ECO:0000256" key="10">
    <source>
        <dbReference type="ARBA" id="ARBA00022840"/>
    </source>
</evidence>
<dbReference type="Gene3D" id="3.10.20.90">
    <property type="entry name" value="Phosphatidylinositol 3-kinase Catalytic Subunit, Chain A, domain 1"/>
    <property type="match status" value="2"/>
</dbReference>
<comment type="catalytic activity">
    <reaction evidence="11">
        <text>L-threonyl-[protein] + ATP = O-phospho-L-threonyl-[protein] + ADP + H(+)</text>
        <dbReference type="Rhea" id="RHEA:46608"/>
        <dbReference type="Rhea" id="RHEA-COMP:11060"/>
        <dbReference type="Rhea" id="RHEA-COMP:11605"/>
        <dbReference type="ChEBI" id="CHEBI:15378"/>
        <dbReference type="ChEBI" id="CHEBI:30013"/>
        <dbReference type="ChEBI" id="CHEBI:30616"/>
        <dbReference type="ChEBI" id="CHEBI:61977"/>
        <dbReference type="ChEBI" id="CHEBI:456216"/>
        <dbReference type="EC" id="2.7.11.1"/>
    </reaction>
</comment>
<feature type="region of interest" description="Disordered" evidence="13">
    <location>
        <begin position="1939"/>
        <end position="2047"/>
    </location>
</feature>
<feature type="region of interest" description="Disordered" evidence="13">
    <location>
        <begin position="1588"/>
        <end position="1633"/>
    </location>
</feature>
<feature type="compositionally biased region" description="Low complexity" evidence="13">
    <location>
        <begin position="605"/>
        <end position="620"/>
    </location>
</feature>
<feature type="region of interest" description="Disordered" evidence="13">
    <location>
        <begin position="1"/>
        <end position="21"/>
    </location>
</feature>
<name>A0AAN7Y5L8_ELEMC</name>
<feature type="region of interest" description="Disordered" evidence="13">
    <location>
        <begin position="1903"/>
        <end position="1922"/>
    </location>
</feature>
<feature type="compositionally biased region" description="Polar residues" evidence="13">
    <location>
        <begin position="644"/>
        <end position="676"/>
    </location>
</feature>
<dbReference type="PANTHER" id="PTHR13902">
    <property type="entry name" value="SERINE/THREONINE-PROTEIN KINASE WNK WITH NO LYSINE -RELATED"/>
    <property type="match status" value="1"/>
</dbReference>
<keyword evidence="5" id="KW-0723">Serine/threonine-protein kinase</keyword>
<reference evidence="15 16" key="2">
    <citation type="journal article" date="2023" name="Mol. Biol. Evol.">
        <title>Genomics of Secondarily Temperate Adaptation in the Only Non-Antarctic Icefish.</title>
        <authorList>
            <person name="Rivera-Colon A.G."/>
            <person name="Rayamajhi N."/>
            <person name="Minhas B.F."/>
            <person name="Madrigal G."/>
            <person name="Bilyk K.T."/>
            <person name="Yoon V."/>
            <person name="Hune M."/>
            <person name="Gregory S."/>
            <person name="Cheng C.H.C."/>
            <person name="Catchen J.M."/>
        </authorList>
    </citation>
    <scope>NUCLEOTIDE SEQUENCE [LARGE SCALE GENOMIC DNA]</scope>
    <source>
        <strain evidence="15">JMC-PN-2008</strain>
    </source>
</reference>
<dbReference type="GO" id="GO:0004674">
    <property type="term" value="F:protein serine/threonine kinase activity"/>
    <property type="evidence" value="ECO:0007669"/>
    <property type="project" value="UniProtKB-KW"/>
</dbReference>
<feature type="compositionally biased region" description="Polar residues" evidence="13">
    <location>
        <begin position="2019"/>
        <end position="2045"/>
    </location>
</feature>
<feature type="domain" description="Protein kinase" evidence="14">
    <location>
        <begin position="192"/>
        <end position="450"/>
    </location>
</feature>
<feature type="compositionally biased region" description="Basic and acidic residues" evidence="13">
    <location>
        <begin position="134"/>
        <end position="156"/>
    </location>
</feature>
<feature type="compositionally biased region" description="Polar residues" evidence="13">
    <location>
        <begin position="1309"/>
        <end position="1319"/>
    </location>
</feature>
<feature type="region of interest" description="Disordered" evidence="13">
    <location>
        <begin position="579"/>
        <end position="622"/>
    </location>
</feature>
<feature type="compositionally biased region" description="Low complexity" evidence="13">
    <location>
        <begin position="1827"/>
        <end position="1836"/>
    </location>
</feature>
<evidence type="ECO:0000256" key="8">
    <source>
        <dbReference type="ARBA" id="ARBA00022741"/>
    </source>
</evidence>
<evidence type="ECO:0000256" key="11">
    <source>
        <dbReference type="ARBA" id="ARBA00047899"/>
    </source>
</evidence>
<dbReference type="EMBL" id="JAUZQC010000004">
    <property type="protein sequence ID" value="KAK5872481.1"/>
    <property type="molecule type" value="Genomic_DNA"/>
</dbReference>
<dbReference type="CDD" id="cd13983">
    <property type="entry name" value="STKc_WNK"/>
    <property type="match status" value="1"/>
</dbReference>
<feature type="region of interest" description="Disordered" evidence="13">
    <location>
        <begin position="120"/>
        <end position="186"/>
    </location>
</feature>
<dbReference type="FunFam" id="3.10.20.90:FF:000007">
    <property type="entry name" value="Serine/threonine-protein kinase WNK1 isoform 1"/>
    <property type="match status" value="1"/>
</dbReference>
<feature type="region of interest" description="Disordered" evidence="13">
    <location>
        <begin position="1137"/>
        <end position="1178"/>
    </location>
</feature>
<evidence type="ECO:0000256" key="3">
    <source>
        <dbReference type="ARBA" id="ARBA00012513"/>
    </source>
</evidence>
<evidence type="ECO:0000313" key="16">
    <source>
        <dbReference type="Proteomes" id="UP001346869"/>
    </source>
</evidence>
<evidence type="ECO:0000256" key="5">
    <source>
        <dbReference type="ARBA" id="ARBA00022527"/>
    </source>
</evidence>
<feature type="compositionally biased region" description="Polar residues" evidence="13">
    <location>
        <begin position="709"/>
        <end position="718"/>
    </location>
</feature>
<comment type="cofactor">
    <cofactor evidence="1">
        <name>Mg(2+)</name>
        <dbReference type="ChEBI" id="CHEBI:18420"/>
    </cofactor>
</comment>
<dbReference type="FunFam" id="1.10.510.10:FF:000006">
    <property type="entry name" value="Serine/threonine-protein kinase WNK1 isoform 2"/>
    <property type="match status" value="1"/>
</dbReference>
<feature type="compositionally biased region" description="Polar residues" evidence="13">
    <location>
        <begin position="1939"/>
        <end position="1964"/>
    </location>
</feature>
<dbReference type="FunFam" id="3.10.20.90:FF:000012">
    <property type="entry name" value="Serine/threonine-protein kinase WNK1 isoform 2"/>
    <property type="match status" value="1"/>
</dbReference>
<proteinExistence type="predicted"/>
<dbReference type="GO" id="GO:0005524">
    <property type="term" value="F:ATP binding"/>
    <property type="evidence" value="ECO:0007669"/>
    <property type="project" value="UniProtKB-KW"/>
</dbReference>
<feature type="compositionally biased region" description="Polar residues" evidence="13">
    <location>
        <begin position="1979"/>
        <end position="2008"/>
    </location>
</feature>
<dbReference type="Gene3D" id="1.10.510.10">
    <property type="entry name" value="Transferase(Phosphotransferase) domain 1"/>
    <property type="match status" value="1"/>
</dbReference>
<dbReference type="InterPro" id="IPR024678">
    <property type="entry name" value="Kinase_OSR1/WNK_CCT"/>
</dbReference>
<feature type="compositionally biased region" description="Polar residues" evidence="13">
    <location>
        <begin position="580"/>
        <end position="598"/>
    </location>
</feature>
<feature type="region of interest" description="Disordered" evidence="13">
    <location>
        <begin position="2256"/>
        <end position="2281"/>
    </location>
</feature>
<dbReference type="GO" id="GO:0005737">
    <property type="term" value="C:cytoplasm"/>
    <property type="evidence" value="ECO:0007669"/>
    <property type="project" value="UniProtKB-SubCell"/>
</dbReference>
<keyword evidence="9" id="KW-0418">Kinase</keyword>
<feature type="compositionally biased region" description="Basic and acidic residues" evidence="13">
    <location>
        <begin position="1805"/>
        <end position="1816"/>
    </location>
</feature>
<feature type="compositionally biased region" description="Polar residues" evidence="13">
    <location>
        <begin position="1523"/>
        <end position="1541"/>
    </location>
</feature>
<dbReference type="PROSITE" id="PS00108">
    <property type="entry name" value="PROTEIN_KINASE_ST"/>
    <property type="match status" value="1"/>
</dbReference>
<dbReference type="SMART" id="SM00220">
    <property type="entry name" value="S_TKc"/>
    <property type="match status" value="1"/>
</dbReference>
<keyword evidence="16" id="KW-1185">Reference proteome</keyword>
<dbReference type="EC" id="2.7.11.1" evidence="3"/>
<dbReference type="InterPro" id="IPR056865">
    <property type="entry name" value="CCTL2_WNK"/>
</dbReference>
<evidence type="ECO:0000256" key="1">
    <source>
        <dbReference type="ARBA" id="ARBA00001946"/>
    </source>
</evidence>
<dbReference type="Pfam" id="PF12202">
    <property type="entry name" value="OSR1_C"/>
    <property type="match status" value="1"/>
</dbReference>
<feature type="compositionally biased region" description="Basic and acidic residues" evidence="13">
    <location>
        <begin position="1547"/>
        <end position="1557"/>
    </location>
</feature>
<evidence type="ECO:0000313" key="15">
    <source>
        <dbReference type="EMBL" id="KAK5872481.1"/>
    </source>
</evidence>
<dbReference type="InterPro" id="IPR000719">
    <property type="entry name" value="Prot_kinase_dom"/>
</dbReference>
<feature type="compositionally biased region" description="Low complexity" evidence="13">
    <location>
        <begin position="1320"/>
        <end position="1334"/>
    </location>
</feature>
<comment type="caution">
    <text evidence="15">The sequence shown here is derived from an EMBL/GenBank/DDBJ whole genome shotgun (WGS) entry which is preliminary data.</text>
</comment>
<evidence type="ECO:0000256" key="12">
    <source>
        <dbReference type="ARBA" id="ARBA00048679"/>
    </source>
</evidence>
<feature type="region of interest" description="Disordered" evidence="13">
    <location>
        <begin position="1784"/>
        <end position="1865"/>
    </location>
</feature>
<comment type="catalytic activity">
    <reaction evidence="12">
        <text>L-seryl-[protein] + ATP = O-phospho-L-seryl-[protein] + ADP + H(+)</text>
        <dbReference type="Rhea" id="RHEA:17989"/>
        <dbReference type="Rhea" id="RHEA-COMP:9863"/>
        <dbReference type="Rhea" id="RHEA-COMP:11604"/>
        <dbReference type="ChEBI" id="CHEBI:15378"/>
        <dbReference type="ChEBI" id="CHEBI:29999"/>
        <dbReference type="ChEBI" id="CHEBI:30616"/>
        <dbReference type="ChEBI" id="CHEBI:83421"/>
        <dbReference type="ChEBI" id="CHEBI:456216"/>
        <dbReference type="EC" id="2.7.11.1"/>
    </reaction>
</comment>
<comment type="subcellular location">
    <subcellularLocation>
        <location evidence="2">Cytoplasm</location>
    </subcellularLocation>
</comment>
<dbReference type="InterPro" id="IPR050588">
    <property type="entry name" value="WNK_Ser-Thr_kinase"/>
</dbReference>
<dbReference type="Pfam" id="PF00069">
    <property type="entry name" value="Pkinase"/>
    <property type="match status" value="1"/>
</dbReference>
<evidence type="ECO:0000256" key="9">
    <source>
        <dbReference type="ARBA" id="ARBA00022777"/>
    </source>
</evidence>
<dbReference type="InterPro" id="IPR008271">
    <property type="entry name" value="Ser/Thr_kinase_AS"/>
</dbReference>
<feature type="compositionally biased region" description="Basic residues" evidence="13">
    <location>
        <begin position="1159"/>
        <end position="1170"/>
    </location>
</feature>